<dbReference type="InterPro" id="IPR010380">
    <property type="entry name" value="DUF975"/>
</dbReference>
<dbReference type="PANTHER" id="PTHR40076:SF1">
    <property type="entry name" value="MEMBRANE PROTEIN"/>
    <property type="match status" value="1"/>
</dbReference>
<feature type="transmembrane region" description="Helical" evidence="1">
    <location>
        <begin position="58"/>
        <end position="76"/>
    </location>
</feature>
<name>A3HZ77_9BACT</name>
<dbReference type="STRING" id="388413.ALPR1_06555"/>
<dbReference type="PANTHER" id="PTHR40076">
    <property type="entry name" value="MEMBRANE PROTEIN-RELATED"/>
    <property type="match status" value="1"/>
</dbReference>
<dbReference type="HOGENOM" id="CLU_073576_0_0_10"/>
<gene>
    <name evidence="2" type="ORF">ALPR1_06555</name>
</gene>
<dbReference type="RefSeq" id="WP_008199275.1">
    <property type="nucleotide sequence ID" value="NZ_CM001023.1"/>
</dbReference>
<feature type="transmembrane region" description="Helical" evidence="1">
    <location>
        <begin position="97"/>
        <end position="118"/>
    </location>
</feature>
<evidence type="ECO:0000313" key="3">
    <source>
        <dbReference type="Proteomes" id="UP000003919"/>
    </source>
</evidence>
<dbReference type="AlphaFoldDB" id="A3HZ77"/>
<feature type="transmembrane region" description="Helical" evidence="1">
    <location>
        <begin position="33"/>
        <end position="52"/>
    </location>
</feature>
<keyword evidence="1" id="KW-0812">Transmembrane</keyword>
<sequence length="221" mass="25297">MDQNKLHRIIDSGVDFNISQIIDKAWELFKARAMFHIGFAFLIGSIQAFFSIYLEDYAFIYSIFIAPPLVAGFYLVGNRMTQGEYFDFQNYFDGFKYILPLIIVNLISSILIVCGLILLIVPGIYLGVGYMFSLLFVLFGGFDFWQAMEFSRRLIHKNWWKFFGFGLVLILLNIGGFLFLIVGLLVSIPVTYLSVYVLFEELTIDAADTIDEGIHPEQQGL</sequence>
<dbReference type="Proteomes" id="UP000003919">
    <property type="component" value="Unassembled WGS sequence"/>
</dbReference>
<comment type="caution">
    <text evidence="2">The sequence shown here is derived from an EMBL/GenBank/DDBJ whole genome shotgun (WGS) entry which is preliminary data.</text>
</comment>
<proteinExistence type="predicted"/>
<evidence type="ECO:0000256" key="1">
    <source>
        <dbReference type="SAM" id="Phobius"/>
    </source>
</evidence>
<reference evidence="2 3" key="1">
    <citation type="journal article" date="2011" name="J. Bacteriol.">
        <title>Complete genome sequence of Algoriphagus sp. PR1, bacterial prey of a colony-forming choanoflagellate.</title>
        <authorList>
            <person name="Alegado R.A."/>
            <person name="Ferriera S."/>
            <person name="Nusbaum C."/>
            <person name="Young S.K."/>
            <person name="Zeng Q."/>
            <person name="Imamovic A."/>
            <person name="Fairclough S.R."/>
            <person name="King N."/>
        </authorList>
    </citation>
    <scope>NUCLEOTIDE SEQUENCE [LARGE SCALE GENOMIC DNA]</scope>
    <source>
        <strain evidence="2 3">PR1</strain>
    </source>
</reference>
<accession>A3HZ77</accession>
<keyword evidence="1" id="KW-0472">Membrane</keyword>
<protein>
    <submittedName>
        <fullName evidence="2">Uncharacterized protein</fullName>
    </submittedName>
</protein>
<organism evidence="2 3">
    <name type="scientific">Algoriphagus machipongonensis</name>
    <dbReference type="NCBI Taxonomy" id="388413"/>
    <lineage>
        <taxon>Bacteria</taxon>
        <taxon>Pseudomonadati</taxon>
        <taxon>Bacteroidota</taxon>
        <taxon>Cytophagia</taxon>
        <taxon>Cytophagales</taxon>
        <taxon>Cyclobacteriaceae</taxon>
        <taxon>Algoriphagus</taxon>
    </lineage>
</organism>
<dbReference type="EMBL" id="AAXU02000001">
    <property type="protein sequence ID" value="EAZ80563.1"/>
    <property type="molecule type" value="Genomic_DNA"/>
</dbReference>
<keyword evidence="1" id="KW-1133">Transmembrane helix</keyword>
<feature type="transmembrane region" description="Helical" evidence="1">
    <location>
        <begin position="124"/>
        <end position="142"/>
    </location>
</feature>
<dbReference type="eggNOG" id="COG5523">
    <property type="taxonomic scope" value="Bacteria"/>
</dbReference>
<evidence type="ECO:0000313" key="2">
    <source>
        <dbReference type="EMBL" id="EAZ80563.1"/>
    </source>
</evidence>
<dbReference type="OrthoDB" id="825622at2"/>
<feature type="transmembrane region" description="Helical" evidence="1">
    <location>
        <begin position="162"/>
        <end position="188"/>
    </location>
</feature>
<keyword evidence="3" id="KW-1185">Reference proteome</keyword>